<evidence type="ECO:0000313" key="3">
    <source>
        <dbReference type="Proteomes" id="UP000708298"/>
    </source>
</evidence>
<reference evidence="2" key="1">
    <citation type="journal article" date="2021" name="Microorganisms">
        <title>Acidisoma silvae sp. nov. and Acidisomacellulosilytica sp. nov., Two Acidophilic Bacteria Isolated from Decaying Wood, Hydrolyzing Cellulose and Producing Poly-3-hydroxybutyrate.</title>
        <authorList>
            <person name="Mieszkin S."/>
            <person name="Pouder E."/>
            <person name="Uroz S."/>
            <person name="Simon-Colin C."/>
            <person name="Alain K."/>
        </authorList>
    </citation>
    <scope>NUCLEOTIDE SEQUENCE</scope>
    <source>
        <strain evidence="2">HW T2.11</strain>
    </source>
</reference>
<organism evidence="2 3">
    <name type="scientific">Acidisoma silvae</name>
    <dbReference type="NCBI Taxonomy" id="2802396"/>
    <lineage>
        <taxon>Bacteria</taxon>
        <taxon>Pseudomonadati</taxon>
        <taxon>Pseudomonadota</taxon>
        <taxon>Alphaproteobacteria</taxon>
        <taxon>Acetobacterales</taxon>
        <taxon>Acidocellaceae</taxon>
        <taxon>Acidisoma</taxon>
    </lineage>
</organism>
<name>A0A964DZR5_9PROT</name>
<protein>
    <submittedName>
        <fullName evidence="2">Uncharacterized protein</fullName>
    </submittedName>
</protein>
<reference evidence="2" key="2">
    <citation type="submission" date="2021-01" db="EMBL/GenBank/DDBJ databases">
        <authorList>
            <person name="Mieszkin S."/>
            <person name="Pouder E."/>
            <person name="Alain K."/>
        </authorList>
    </citation>
    <scope>NUCLEOTIDE SEQUENCE</scope>
    <source>
        <strain evidence="2">HW T2.11</strain>
    </source>
</reference>
<evidence type="ECO:0000313" key="2">
    <source>
        <dbReference type="EMBL" id="MCB8875928.1"/>
    </source>
</evidence>
<feature type="signal peptide" evidence="1">
    <location>
        <begin position="1"/>
        <end position="29"/>
    </location>
</feature>
<evidence type="ECO:0000256" key="1">
    <source>
        <dbReference type="SAM" id="SignalP"/>
    </source>
</evidence>
<gene>
    <name evidence="2" type="ORF">ASILVAE211_12110</name>
</gene>
<dbReference type="Proteomes" id="UP000708298">
    <property type="component" value="Unassembled WGS sequence"/>
</dbReference>
<dbReference type="RefSeq" id="WP_227321571.1">
    <property type="nucleotide sequence ID" value="NZ_JAESVB010000004.1"/>
</dbReference>
<keyword evidence="1" id="KW-0732">Signal</keyword>
<sequence>MAAKSATIFGATPAIILAAALLGTVPAWAAPDAPPMVPQITGALTYQITGQTPGKSSTEIIHIAHGTKIRISGADESLGYSVVSLSPGYSGKGLFTMVWPRLQQYGSIALDGHSSFAVLLPSDAVYQKLGPSDQDGKACTLWQFHDAGDSNPPGKACIDADGVVLSMDEVDIMNGPQHIRLTARTDGPQPDDLFVWPESYKVAPNETVSLPSQP</sequence>
<proteinExistence type="predicted"/>
<comment type="caution">
    <text evidence="2">The sequence shown here is derived from an EMBL/GenBank/DDBJ whole genome shotgun (WGS) entry which is preliminary data.</text>
</comment>
<keyword evidence="3" id="KW-1185">Reference proteome</keyword>
<dbReference type="AlphaFoldDB" id="A0A964DZR5"/>
<feature type="chain" id="PRO_5037143672" evidence="1">
    <location>
        <begin position="30"/>
        <end position="214"/>
    </location>
</feature>
<dbReference type="EMBL" id="JAESVB010000004">
    <property type="protein sequence ID" value="MCB8875928.1"/>
    <property type="molecule type" value="Genomic_DNA"/>
</dbReference>
<accession>A0A964DZR5</accession>